<dbReference type="PIRSF" id="PIRSF026782">
    <property type="entry name" value="CbiD"/>
    <property type="match status" value="1"/>
</dbReference>
<dbReference type="EC" id="2.1.1.195" evidence="5"/>
<reference evidence="6 7" key="1">
    <citation type="submission" date="2021-01" db="EMBL/GenBank/DDBJ databases">
        <title>Whole genome shotgun sequence of Planobispora longispora NBRC 13918.</title>
        <authorList>
            <person name="Komaki H."/>
            <person name="Tamura T."/>
        </authorList>
    </citation>
    <scope>NUCLEOTIDE SEQUENCE [LARGE SCALE GENOMIC DNA]</scope>
    <source>
        <strain evidence="6 7">NBRC 13918</strain>
    </source>
</reference>
<dbReference type="NCBIfam" id="NF000849">
    <property type="entry name" value="PRK00075.1-1"/>
    <property type="match status" value="1"/>
</dbReference>
<dbReference type="InterPro" id="IPR002748">
    <property type="entry name" value="CbiD"/>
</dbReference>
<dbReference type="Gene3D" id="3.30.2110.10">
    <property type="entry name" value="CbiD-like"/>
    <property type="match status" value="1"/>
</dbReference>
<dbReference type="PANTHER" id="PTHR35863:SF1">
    <property type="entry name" value="COBALT-PRECORRIN-5B C(1)-METHYLTRANSFERASE"/>
    <property type="match status" value="1"/>
</dbReference>
<evidence type="ECO:0000256" key="5">
    <source>
        <dbReference type="HAMAP-Rule" id="MF_00787"/>
    </source>
</evidence>
<keyword evidence="7" id="KW-1185">Reference proteome</keyword>
<sequence>MSAPLRHGWTTGACATAATAAAYTALLTGEFPDPVEITLPRGQRPAFALAREDLTGDAATASVIKDAGDDPDVTHGALISATVRHGAPGGGVLFAAGPGVGTVTKPGLPLEVGEPAINPVPRRMMREHVAEVAARHGGTGDVIVEISVEHGEELAGKTWNPRLGILGGLSILGTTGVVVPYSCSAWIDSIRRGIDVARAAGYAHVAGCTGSTSERVAAELYGLPEDALLDMGDFAGAVLKYLRRHPVPRLTIAGGVGKLSKLADGHLDLHSGRSQVNPDLLAELARAAGGDDALAGRVRAANTALHALRLCQEAGLPLGDLVAERARRTAEAVLREAPVAVDVVVIDRAGVIVGRA</sequence>
<comment type="caution">
    <text evidence="6">The sequence shown here is derived from an EMBL/GenBank/DDBJ whole genome shotgun (WGS) entry which is preliminary data.</text>
</comment>
<protein>
    <recommendedName>
        <fullName evidence="5">Cobalt-precorrin-5B C(1)-methyltransferase</fullName>
        <ecNumber evidence="5">2.1.1.195</ecNumber>
    </recommendedName>
    <alternativeName>
        <fullName evidence="5">Cobalt-precorrin-6A synthase</fullName>
    </alternativeName>
</protein>
<evidence type="ECO:0000313" key="7">
    <source>
        <dbReference type="Proteomes" id="UP000616724"/>
    </source>
</evidence>
<comment type="similarity">
    <text evidence="5">Belongs to the CbiD family.</text>
</comment>
<dbReference type="InterPro" id="IPR036074">
    <property type="entry name" value="CbiD_sf"/>
</dbReference>
<keyword evidence="4 5" id="KW-0949">S-adenosyl-L-methionine</keyword>
<comment type="catalytic activity">
    <reaction evidence="5">
        <text>Co-precorrin-5B + S-adenosyl-L-methionine = Co-precorrin-6A + S-adenosyl-L-homocysteine</text>
        <dbReference type="Rhea" id="RHEA:26285"/>
        <dbReference type="ChEBI" id="CHEBI:57856"/>
        <dbReference type="ChEBI" id="CHEBI:59789"/>
        <dbReference type="ChEBI" id="CHEBI:60063"/>
        <dbReference type="ChEBI" id="CHEBI:60064"/>
        <dbReference type="EC" id="2.1.1.195"/>
    </reaction>
</comment>
<comment type="pathway">
    <text evidence="5">Cofactor biosynthesis; adenosylcobalamin biosynthesis; cob(II)yrinate a,c-diamide from sirohydrochlorin (anaerobic route): step 6/10.</text>
</comment>
<dbReference type="GO" id="GO:0008168">
    <property type="term" value="F:methyltransferase activity"/>
    <property type="evidence" value="ECO:0007669"/>
    <property type="project" value="UniProtKB-UniRule"/>
</dbReference>
<proteinExistence type="inferred from homology"/>
<dbReference type="NCBIfam" id="TIGR00312">
    <property type="entry name" value="cbiD"/>
    <property type="match status" value="1"/>
</dbReference>
<dbReference type="RefSeq" id="WP_203891420.1">
    <property type="nucleotide sequence ID" value="NZ_BOOH01000023.1"/>
</dbReference>
<evidence type="ECO:0000313" key="6">
    <source>
        <dbReference type="EMBL" id="GIH76833.1"/>
    </source>
</evidence>
<name>A0A8J3W5U4_9ACTN</name>
<organism evidence="6 7">
    <name type="scientific">Planobispora longispora</name>
    <dbReference type="NCBI Taxonomy" id="28887"/>
    <lineage>
        <taxon>Bacteria</taxon>
        <taxon>Bacillati</taxon>
        <taxon>Actinomycetota</taxon>
        <taxon>Actinomycetes</taxon>
        <taxon>Streptosporangiales</taxon>
        <taxon>Streptosporangiaceae</taxon>
        <taxon>Planobispora</taxon>
    </lineage>
</organism>
<dbReference type="EMBL" id="BOOH01000023">
    <property type="protein sequence ID" value="GIH76833.1"/>
    <property type="molecule type" value="Genomic_DNA"/>
</dbReference>
<evidence type="ECO:0000256" key="4">
    <source>
        <dbReference type="ARBA" id="ARBA00022691"/>
    </source>
</evidence>
<dbReference type="GO" id="GO:0019251">
    <property type="term" value="P:anaerobic cobalamin biosynthetic process"/>
    <property type="evidence" value="ECO:0007669"/>
    <property type="project" value="UniProtKB-UniRule"/>
</dbReference>
<dbReference type="UniPathway" id="UPA00148">
    <property type="reaction ID" value="UER00227"/>
</dbReference>
<dbReference type="HAMAP" id="MF_00787">
    <property type="entry name" value="CbiD"/>
    <property type="match status" value="1"/>
</dbReference>
<evidence type="ECO:0000256" key="1">
    <source>
        <dbReference type="ARBA" id="ARBA00022573"/>
    </source>
</evidence>
<dbReference type="SUPFAM" id="SSF111342">
    <property type="entry name" value="CbiD-like"/>
    <property type="match status" value="1"/>
</dbReference>
<accession>A0A8J3W5U4</accession>
<comment type="function">
    <text evidence="5">Catalyzes the methylation of C-1 in cobalt-precorrin-5B to form cobalt-precorrin-6A.</text>
</comment>
<keyword evidence="3 5" id="KW-0808">Transferase</keyword>
<dbReference type="PANTHER" id="PTHR35863">
    <property type="entry name" value="COBALT-PRECORRIN-5B C(1)-METHYLTRANSFERASE"/>
    <property type="match status" value="1"/>
</dbReference>
<keyword evidence="2 5" id="KW-0489">Methyltransferase</keyword>
<dbReference type="AlphaFoldDB" id="A0A8J3W5U4"/>
<dbReference type="Proteomes" id="UP000616724">
    <property type="component" value="Unassembled WGS sequence"/>
</dbReference>
<gene>
    <name evidence="5 6" type="primary">cbiD</name>
    <name evidence="6" type="ORF">Plo01_32620</name>
</gene>
<keyword evidence="1 5" id="KW-0169">Cobalamin biosynthesis</keyword>
<evidence type="ECO:0000256" key="2">
    <source>
        <dbReference type="ARBA" id="ARBA00022603"/>
    </source>
</evidence>
<dbReference type="Pfam" id="PF01888">
    <property type="entry name" value="CbiD"/>
    <property type="match status" value="1"/>
</dbReference>
<evidence type="ECO:0000256" key="3">
    <source>
        <dbReference type="ARBA" id="ARBA00022679"/>
    </source>
</evidence>
<dbReference type="GO" id="GO:0032259">
    <property type="term" value="P:methylation"/>
    <property type="evidence" value="ECO:0007669"/>
    <property type="project" value="UniProtKB-KW"/>
</dbReference>